<dbReference type="AlphaFoldDB" id="A0A4Z2DH09"/>
<name>A0A4Z2DH09_SCHJA</name>
<proteinExistence type="predicted"/>
<evidence type="ECO:0000313" key="2">
    <source>
        <dbReference type="Proteomes" id="UP000311919"/>
    </source>
</evidence>
<comment type="caution">
    <text evidence="1">The sequence shown here is derived from an EMBL/GenBank/DDBJ whole genome shotgun (WGS) entry which is preliminary data.</text>
</comment>
<reference evidence="1 2" key="1">
    <citation type="submission" date="2019-03" db="EMBL/GenBank/DDBJ databases">
        <title>An improved genome assembly of the fluke Schistosoma japonicum.</title>
        <authorList>
            <person name="Hu W."/>
            <person name="Luo F."/>
            <person name="Yin M."/>
            <person name="Mo X."/>
            <person name="Sun C."/>
            <person name="Wu Q."/>
            <person name="Zhu B."/>
            <person name="Xiang M."/>
            <person name="Wang J."/>
            <person name="Wang Y."/>
            <person name="Zhang T."/>
            <person name="Xu B."/>
            <person name="Zheng H."/>
            <person name="Feng Z."/>
        </authorList>
    </citation>
    <scope>NUCLEOTIDE SEQUENCE [LARGE SCALE GENOMIC DNA]</scope>
    <source>
        <strain evidence="1">HuSjv2</strain>
        <tissue evidence="1">Worms</tissue>
    </source>
</reference>
<dbReference type="EMBL" id="SKCS01000143">
    <property type="protein sequence ID" value="TNN15783.1"/>
    <property type="molecule type" value="Genomic_DNA"/>
</dbReference>
<evidence type="ECO:0000313" key="1">
    <source>
        <dbReference type="EMBL" id="TNN15783.1"/>
    </source>
</evidence>
<keyword evidence="2" id="KW-1185">Reference proteome</keyword>
<gene>
    <name evidence="1" type="ORF">EWB00_001148</name>
</gene>
<organism evidence="1 2">
    <name type="scientific">Schistosoma japonicum</name>
    <name type="common">Blood fluke</name>
    <dbReference type="NCBI Taxonomy" id="6182"/>
    <lineage>
        <taxon>Eukaryota</taxon>
        <taxon>Metazoa</taxon>
        <taxon>Spiralia</taxon>
        <taxon>Lophotrochozoa</taxon>
        <taxon>Platyhelminthes</taxon>
        <taxon>Trematoda</taxon>
        <taxon>Digenea</taxon>
        <taxon>Strigeidida</taxon>
        <taxon>Schistosomatoidea</taxon>
        <taxon>Schistosomatidae</taxon>
        <taxon>Schistosoma</taxon>
    </lineage>
</organism>
<accession>A0A4Z2DH09</accession>
<dbReference type="Proteomes" id="UP000311919">
    <property type="component" value="Unassembled WGS sequence"/>
</dbReference>
<sequence>MNLLSRSTVQFYFTMIKQLSYGKSSHVIYINLTIMDYVKPEVTGFFYRITCVHRLMYDRQVKRFAKAVLTVSQSH</sequence>
<protein>
    <submittedName>
        <fullName evidence="1">Uncharacterized protein</fullName>
    </submittedName>
</protein>